<protein>
    <recommendedName>
        <fullName evidence="8">RING-CH-type domain-containing protein</fullName>
    </recommendedName>
</protein>
<dbReference type="InterPro" id="IPR011016">
    <property type="entry name" value="Znf_RING-CH"/>
</dbReference>
<dbReference type="Pfam" id="PF12906">
    <property type="entry name" value="RINGv"/>
    <property type="match status" value="1"/>
</dbReference>
<keyword evidence="1" id="KW-0479">Metal-binding</keyword>
<keyword evidence="2" id="KW-0863">Zinc-finger</keyword>
<sequence>MVSGPPSKTGCYVRVESSTWARERGDLFDFEADPTSEGSKISLQEQDLMVLDSAACVRNGANVQLLSRDQVQTSAVVGSEHLVSLVRKDDSLWIHQGMEMVPGSLRPSLVVKDLPNGYHWLRGGETIRLGCARLRVRQVVTAGPALVRPNLKVDCEAPPCLANPEGEEAMEGKACRICMLEGPNEDDPLIAPCICKGSVEYVHLACLREWIRVRRNLPPAGEPSDGFEYHPLKCDLCKGPYSSAVKYAPGNCSKDGSCKECEPLAEVPLVQPPFVVLEVPGRHYGGGGRRSHVLSLVGDGDKVLKLGRAHNCHLRIPDASISRWHASIRMVDGKVVLEDHESKFGTLVEVQRPIAVDPKRAVSLQVGRTVLRLTPSEVPLPVTPTTSSPTGSTTPEFFGGDASARSRPRGDNVQEL</sequence>
<dbReference type="InterPro" id="IPR008984">
    <property type="entry name" value="SMAD_FHA_dom_sf"/>
</dbReference>
<dbReference type="InterPro" id="IPR013083">
    <property type="entry name" value="Znf_RING/FYVE/PHD"/>
</dbReference>
<feature type="compositionally biased region" description="Low complexity" evidence="4">
    <location>
        <begin position="377"/>
        <end position="396"/>
    </location>
</feature>
<dbReference type="Pfam" id="PF00498">
    <property type="entry name" value="FHA"/>
    <property type="match status" value="1"/>
</dbReference>
<dbReference type="PANTHER" id="PTHR46210">
    <property type="entry name" value="FHA DOMAIN-CONTAINING PROTEIN"/>
    <property type="match status" value="1"/>
</dbReference>
<evidence type="ECO:0000259" key="5">
    <source>
        <dbReference type="PROSITE" id="PS50006"/>
    </source>
</evidence>
<feature type="domain" description="FHA" evidence="5">
    <location>
        <begin position="304"/>
        <end position="353"/>
    </location>
</feature>
<proteinExistence type="predicted"/>
<dbReference type="GO" id="GO:0008270">
    <property type="term" value="F:zinc ion binding"/>
    <property type="evidence" value="ECO:0007669"/>
    <property type="project" value="UniProtKB-KW"/>
</dbReference>
<evidence type="ECO:0000313" key="7">
    <source>
        <dbReference type="EMBL" id="CAD9527748.1"/>
    </source>
</evidence>
<evidence type="ECO:0000256" key="4">
    <source>
        <dbReference type="SAM" id="MobiDB-lite"/>
    </source>
</evidence>
<evidence type="ECO:0000256" key="1">
    <source>
        <dbReference type="ARBA" id="ARBA00022723"/>
    </source>
</evidence>
<dbReference type="SMART" id="SM00240">
    <property type="entry name" value="FHA"/>
    <property type="match status" value="1"/>
</dbReference>
<feature type="region of interest" description="Disordered" evidence="4">
    <location>
        <begin position="377"/>
        <end position="416"/>
    </location>
</feature>
<dbReference type="Gene3D" id="2.60.200.20">
    <property type="match status" value="1"/>
</dbReference>
<dbReference type="PROSITE" id="PS50006">
    <property type="entry name" value="FHA_DOMAIN"/>
    <property type="match status" value="1"/>
</dbReference>
<dbReference type="SMART" id="SM00744">
    <property type="entry name" value="RINGv"/>
    <property type="match status" value="1"/>
</dbReference>
<dbReference type="EMBL" id="HBGQ01091442">
    <property type="protein sequence ID" value="CAD9527748.1"/>
    <property type="molecule type" value="Transcribed_RNA"/>
</dbReference>
<dbReference type="CDD" id="cd16495">
    <property type="entry name" value="RING_CH-C4HC3_MARCH"/>
    <property type="match status" value="1"/>
</dbReference>
<dbReference type="AlphaFoldDB" id="A0A7S2ISG3"/>
<feature type="domain" description="RING-CH-type" evidence="6">
    <location>
        <begin position="167"/>
        <end position="244"/>
    </location>
</feature>
<organism evidence="7">
    <name type="scientific">Alexandrium andersonii</name>
    <dbReference type="NCBI Taxonomy" id="327968"/>
    <lineage>
        <taxon>Eukaryota</taxon>
        <taxon>Sar</taxon>
        <taxon>Alveolata</taxon>
        <taxon>Dinophyceae</taxon>
        <taxon>Gonyaulacales</taxon>
        <taxon>Pyrocystaceae</taxon>
        <taxon>Alexandrium</taxon>
    </lineage>
</organism>
<keyword evidence="3" id="KW-0862">Zinc</keyword>
<dbReference type="CDD" id="cd00060">
    <property type="entry name" value="FHA"/>
    <property type="match status" value="1"/>
</dbReference>
<dbReference type="PROSITE" id="PS51292">
    <property type="entry name" value="ZF_RING_CH"/>
    <property type="match status" value="1"/>
</dbReference>
<dbReference type="InterPro" id="IPR000253">
    <property type="entry name" value="FHA_dom"/>
</dbReference>
<dbReference type="SUPFAM" id="SSF57850">
    <property type="entry name" value="RING/U-box"/>
    <property type="match status" value="1"/>
</dbReference>
<evidence type="ECO:0000256" key="3">
    <source>
        <dbReference type="ARBA" id="ARBA00022833"/>
    </source>
</evidence>
<dbReference type="SUPFAM" id="SSF49879">
    <property type="entry name" value="SMAD/FHA domain"/>
    <property type="match status" value="1"/>
</dbReference>
<name>A0A7S2ISG3_9DINO</name>
<reference evidence="7" key="1">
    <citation type="submission" date="2021-01" db="EMBL/GenBank/DDBJ databases">
        <authorList>
            <person name="Corre E."/>
            <person name="Pelletier E."/>
            <person name="Niang G."/>
            <person name="Scheremetjew M."/>
            <person name="Finn R."/>
            <person name="Kale V."/>
            <person name="Holt S."/>
            <person name="Cochrane G."/>
            <person name="Meng A."/>
            <person name="Brown T."/>
            <person name="Cohen L."/>
        </authorList>
    </citation>
    <scope>NUCLEOTIDE SEQUENCE</scope>
    <source>
        <strain evidence="7">CCMP2222</strain>
    </source>
</reference>
<gene>
    <name evidence="7" type="ORF">AAND1436_LOCUS43594</name>
</gene>
<accession>A0A7S2ISG3</accession>
<evidence type="ECO:0000259" key="6">
    <source>
        <dbReference type="PROSITE" id="PS51292"/>
    </source>
</evidence>
<dbReference type="PANTHER" id="PTHR46210:SF1">
    <property type="entry name" value="FHA DOMAIN-CONTAINING PROTEIN"/>
    <property type="match status" value="1"/>
</dbReference>
<evidence type="ECO:0000256" key="2">
    <source>
        <dbReference type="ARBA" id="ARBA00022771"/>
    </source>
</evidence>
<dbReference type="Gene3D" id="3.30.40.10">
    <property type="entry name" value="Zinc/RING finger domain, C3HC4 (zinc finger)"/>
    <property type="match status" value="1"/>
</dbReference>
<evidence type="ECO:0008006" key="8">
    <source>
        <dbReference type="Google" id="ProtNLM"/>
    </source>
</evidence>